<dbReference type="RefSeq" id="WP_310917988.1">
    <property type="nucleotide sequence ID" value="NZ_JAMQON010000001.1"/>
</dbReference>
<evidence type="ECO:0000256" key="7">
    <source>
        <dbReference type="ARBA" id="ARBA00022777"/>
    </source>
</evidence>
<keyword evidence="4" id="KW-0472">Membrane</keyword>
<dbReference type="CDD" id="cd00082">
    <property type="entry name" value="HisKA"/>
    <property type="match status" value="1"/>
</dbReference>
<dbReference type="SUPFAM" id="SSF55874">
    <property type="entry name" value="ATPase domain of HSP90 chaperone/DNA topoisomerase II/histidine kinase"/>
    <property type="match status" value="1"/>
</dbReference>
<evidence type="ECO:0000256" key="2">
    <source>
        <dbReference type="ARBA" id="ARBA00004651"/>
    </source>
</evidence>
<dbReference type="SMART" id="SM00387">
    <property type="entry name" value="HATPase_c"/>
    <property type="match status" value="1"/>
</dbReference>
<organism evidence="10 11">
    <name type="scientific">Haloarcula saliterrae</name>
    <dbReference type="NCBI Taxonomy" id="2950534"/>
    <lineage>
        <taxon>Archaea</taxon>
        <taxon>Methanobacteriati</taxon>
        <taxon>Methanobacteriota</taxon>
        <taxon>Stenosarchaea group</taxon>
        <taxon>Halobacteria</taxon>
        <taxon>Halobacteriales</taxon>
        <taxon>Haloarculaceae</taxon>
        <taxon>Haloarcula</taxon>
    </lineage>
</organism>
<dbReference type="EC" id="2.7.13.3" evidence="3"/>
<dbReference type="Proteomes" id="UP001259659">
    <property type="component" value="Unassembled WGS sequence"/>
</dbReference>
<evidence type="ECO:0000256" key="5">
    <source>
        <dbReference type="ARBA" id="ARBA00022679"/>
    </source>
</evidence>
<evidence type="ECO:0000256" key="6">
    <source>
        <dbReference type="ARBA" id="ARBA00022741"/>
    </source>
</evidence>
<dbReference type="GO" id="GO:0005524">
    <property type="term" value="F:ATP binding"/>
    <property type="evidence" value="ECO:0007669"/>
    <property type="project" value="UniProtKB-KW"/>
</dbReference>
<dbReference type="InterPro" id="IPR003661">
    <property type="entry name" value="HisK_dim/P_dom"/>
</dbReference>
<dbReference type="InterPro" id="IPR036890">
    <property type="entry name" value="HATPase_C_sf"/>
</dbReference>
<evidence type="ECO:0000256" key="3">
    <source>
        <dbReference type="ARBA" id="ARBA00012438"/>
    </source>
</evidence>
<dbReference type="SUPFAM" id="SSF47384">
    <property type="entry name" value="Homodimeric domain of signal transducing histidine kinase"/>
    <property type="match status" value="1"/>
</dbReference>
<dbReference type="PANTHER" id="PTHR44936:SF10">
    <property type="entry name" value="SENSOR PROTEIN RSTB"/>
    <property type="match status" value="1"/>
</dbReference>
<keyword evidence="11" id="KW-1185">Reference proteome</keyword>
<comment type="subcellular location">
    <subcellularLocation>
        <location evidence="2">Cell membrane</location>
        <topology evidence="2">Multi-pass membrane protein</topology>
    </subcellularLocation>
</comment>
<evidence type="ECO:0000256" key="1">
    <source>
        <dbReference type="ARBA" id="ARBA00000085"/>
    </source>
</evidence>
<comment type="catalytic activity">
    <reaction evidence="1">
        <text>ATP + protein L-histidine = ADP + protein N-phospho-L-histidine.</text>
        <dbReference type="EC" id="2.7.13.3"/>
    </reaction>
</comment>
<proteinExistence type="predicted"/>
<evidence type="ECO:0000259" key="9">
    <source>
        <dbReference type="PROSITE" id="PS50109"/>
    </source>
</evidence>
<dbReference type="SUPFAM" id="SSF52172">
    <property type="entry name" value="CheY-like"/>
    <property type="match status" value="1"/>
</dbReference>
<feature type="domain" description="Histidine kinase" evidence="9">
    <location>
        <begin position="144"/>
        <end position="332"/>
    </location>
</feature>
<evidence type="ECO:0000313" key="11">
    <source>
        <dbReference type="Proteomes" id="UP001259659"/>
    </source>
</evidence>
<dbReference type="InterPro" id="IPR003594">
    <property type="entry name" value="HATPase_dom"/>
</dbReference>
<keyword evidence="6" id="KW-0547">Nucleotide-binding</keyword>
<dbReference type="InterPro" id="IPR050980">
    <property type="entry name" value="2C_sensor_his_kinase"/>
</dbReference>
<keyword evidence="7" id="KW-0418">Kinase</keyword>
<accession>A0ABU2F824</accession>
<dbReference type="PROSITE" id="PS50109">
    <property type="entry name" value="HIS_KIN"/>
    <property type="match status" value="1"/>
</dbReference>
<dbReference type="Gene3D" id="1.10.287.130">
    <property type="match status" value="1"/>
</dbReference>
<gene>
    <name evidence="10" type="ORF">NDI56_03240</name>
</gene>
<dbReference type="Gene3D" id="3.30.565.10">
    <property type="entry name" value="Histidine kinase-like ATPase, C-terminal domain"/>
    <property type="match status" value="1"/>
</dbReference>
<comment type="caution">
    <text evidence="10">The sequence shown here is derived from an EMBL/GenBank/DDBJ whole genome shotgun (WGS) entry which is preliminary data.</text>
</comment>
<dbReference type="PANTHER" id="PTHR44936">
    <property type="entry name" value="SENSOR PROTEIN CREC"/>
    <property type="match status" value="1"/>
</dbReference>
<keyword evidence="8 10" id="KW-0067">ATP-binding</keyword>
<dbReference type="InterPro" id="IPR011006">
    <property type="entry name" value="CheY-like_superfamily"/>
</dbReference>
<keyword evidence="5" id="KW-0808">Transferase</keyword>
<evidence type="ECO:0000256" key="4">
    <source>
        <dbReference type="ARBA" id="ARBA00022475"/>
    </source>
</evidence>
<keyword evidence="4" id="KW-1003">Cell membrane</keyword>
<dbReference type="Pfam" id="PF02518">
    <property type="entry name" value="HATPase_c"/>
    <property type="match status" value="1"/>
</dbReference>
<protein>
    <recommendedName>
        <fullName evidence="3">histidine kinase</fullName>
        <ecNumber evidence="3">2.7.13.3</ecNumber>
    </recommendedName>
</protein>
<dbReference type="CDD" id="cd00075">
    <property type="entry name" value="HATPase"/>
    <property type="match status" value="1"/>
</dbReference>
<dbReference type="InterPro" id="IPR036097">
    <property type="entry name" value="HisK_dim/P_sf"/>
</dbReference>
<evidence type="ECO:0000313" key="10">
    <source>
        <dbReference type="EMBL" id="MDS0258422.1"/>
    </source>
</evidence>
<name>A0ABU2F824_9EURY</name>
<dbReference type="Gene3D" id="3.40.50.2300">
    <property type="match status" value="1"/>
</dbReference>
<dbReference type="InterPro" id="IPR005467">
    <property type="entry name" value="His_kinase_dom"/>
</dbReference>
<evidence type="ECO:0000256" key="8">
    <source>
        <dbReference type="ARBA" id="ARBA00022840"/>
    </source>
</evidence>
<reference evidence="10 11" key="1">
    <citation type="submission" date="2022-06" db="EMBL/GenBank/DDBJ databases">
        <title>Haloarcula sp. a new haloarchaeum isolate from saline soil.</title>
        <authorList>
            <person name="Strakova D."/>
            <person name="Galisteo C."/>
            <person name="Sanchez-Porro C."/>
            <person name="Ventosa A."/>
        </authorList>
    </citation>
    <scope>NUCLEOTIDE SEQUENCE [LARGE SCALE GENOMIC DNA]</scope>
    <source>
        <strain evidence="10 11">S1CR25-12</strain>
    </source>
</reference>
<sequence length="332" mass="35042">MSGWDPDRHVIVTGVDAADMGSLAATLEAATGLEAVAVAAGELLGDGVADADALVVVDSPPEHDGIETFRRVRADGWTLPVLLVSERVAPERVERALSAGVTEYLAAWTDDRAGELGARIRAHVRTPAMDGAVQAERWKTIVGALAHDAKNPLNVVTGRLELLDDDGPHSDAIQRSVERVESLLAELSTVATVAGPIEGVETVDLAEMVSQVWSELGGRATQLRVEVTETVEADPDCLHLVLERLFENALTHAGDDVTVTVGSTERGFYVADDGPGIPDGEYERVFEQGYGTARDGEGYGLFVAASVATAHGWDIVAGESDAGGARFDVRPT</sequence>
<dbReference type="EMBL" id="JAMQON010000001">
    <property type="protein sequence ID" value="MDS0258422.1"/>
    <property type="molecule type" value="Genomic_DNA"/>
</dbReference>